<accession>A0A316Z496</accession>
<feature type="region of interest" description="Disordered" evidence="1">
    <location>
        <begin position="1"/>
        <end position="47"/>
    </location>
</feature>
<evidence type="ECO:0000313" key="3">
    <source>
        <dbReference type="Proteomes" id="UP000245946"/>
    </source>
</evidence>
<dbReference type="EMBL" id="KZ819298">
    <property type="protein sequence ID" value="PWN96587.1"/>
    <property type="molecule type" value="Genomic_DNA"/>
</dbReference>
<dbReference type="Proteomes" id="UP000245946">
    <property type="component" value="Unassembled WGS sequence"/>
</dbReference>
<proteinExistence type="predicted"/>
<organism evidence="2 3">
    <name type="scientific">Tilletiopsis washingtonensis</name>
    <dbReference type="NCBI Taxonomy" id="58919"/>
    <lineage>
        <taxon>Eukaryota</taxon>
        <taxon>Fungi</taxon>
        <taxon>Dikarya</taxon>
        <taxon>Basidiomycota</taxon>
        <taxon>Ustilaginomycotina</taxon>
        <taxon>Exobasidiomycetes</taxon>
        <taxon>Entylomatales</taxon>
        <taxon>Entylomatales incertae sedis</taxon>
        <taxon>Tilletiopsis</taxon>
    </lineage>
</organism>
<feature type="compositionally biased region" description="Low complexity" evidence="1">
    <location>
        <begin position="36"/>
        <end position="47"/>
    </location>
</feature>
<evidence type="ECO:0000313" key="2">
    <source>
        <dbReference type="EMBL" id="PWN96587.1"/>
    </source>
</evidence>
<reference evidence="2 3" key="1">
    <citation type="journal article" date="2018" name="Mol. Biol. Evol.">
        <title>Broad Genomic Sampling Reveals a Smut Pathogenic Ancestry of the Fungal Clade Ustilaginomycotina.</title>
        <authorList>
            <person name="Kijpornyongpan T."/>
            <person name="Mondo S.J."/>
            <person name="Barry K."/>
            <person name="Sandor L."/>
            <person name="Lee J."/>
            <person name="Lipzen A."/>
            <person name="Pangilinan J."/>
            <person name="LaButti K."/>
            <person name="Hainaut M."/>
            <person name="Henrissat B."/>
            <person name="Grigoriev I.V."/>
            <person name="Spatafora J.W."/>
            <person name="Aime M.C."/>
        </authorList>
    </citation>
    <scope>NUCLEOTIDE SEQUENCE [LARGE SCALE GENOMIC DNA]</scope>
    <source>
        <strain evidence="2 3">MCA 4186</strain>
    </source>
</reference>
<dbReference type="RefSeq" id="XP_025596866.1">
    <property type="nucleotide sequence ID" value="XM_025745830.1"/>
</dbReference>
<gene>
    <name evidence="2" type="ORF">FA09DRAFT_77915</name>
</gene>
<name>A0A316Z496_9BASI</name>
<sequence length="105" mass="10603">MLGASALPSGGGLSPRSQHRLAGSMAAHALPSGVRAAQTQAHATAAAESARALRVAGSRCNGAEQAFRRADGIRAGEMCAAEQSSQAQMRRAGMQPVNIAHAGAR</sequence>
<dbReference type="GeneID" id="37273374"/>
<dbReference type="AlphaFoldDB" id="A0A316Z496"/>
<evidence type="ECO:0000256" key="1">
    <source>
        <dbReference type="SAM" id="MobiDB-lite"/>
    </source>
</evidence>
<keyword evidence="3" id="KW-1185">Reference proteome</keyword>
<protein>
    <submittedName>
        <fullName evidence="2">Uncharacterized protein</fullName>
    </submittedName>
</protein>